<reference evidence="2 3" key="1">
    <citation type="submission" date="2018-08" db="EMBL/GenBank/DDBJ databases">
        <title>Genome and evolution of the arbuscular mycorrhizal fungus Diversispora epigaea (formerly Glomus versiforme) and its bacterial endosymbionts.</title>
        <authorList>
            <person name="Sun X."/>
            <person name="Fei Z."/>
            <person name="Harrison M."/>
        </authorList>
    </citation>
    <scope>NUCLEOTIDE SEQUENCE [LARGE SCALE GENOMIC DNA]</scope>
    <source>
        <strain evidence="2 3">IT104</strain>
    </source>
</reference>
<gene>
    <name evidence="2" type="ORF">Glove_303g71</name>
</gene>
<organism evidence="2 3">
    <name type="scientific">Diversispora epigaea</name>
    <dbReference type="NCBI Taxonomy" id="1348612"/>
    <lineage>
        <taxon>Eukaryota</taxon>
        <taxon>Fungi</taxon>
        <taxon>Fungi incertae sedis</taxon>
        <taxon>Mucoromycota</taxon>
        <taxon>Glomeromycotina</taxon>
        <taxon>Glomeromycetes</taxon>
        <taxon>Diversisporales</taxon>
        <taxon>Diversisporaceae</taxon>
        <taxon>Diversispora</taxon>
    </lineage>
</organism>
<feature type="compositionally biased region" description="Low complexity" evidence="1">
    <location>
        <begin position="41"/>
        <end position="80"/>
    </location>
</feature>
<dbReference type="EMBL" id="PQFF01000277">
    <property type="protein sequence ID" value="RHZ67043.1"/>
    <property type="molecule type" value="Genomic_DNA"/>
</dbReference>
<name>A0A397I160_9GLOM</name>
<dbReference type="Proteomes" id="UP000266861">
    <property type="component" value="Unassembled WGS sequence"/>
</dbReference>
<evidence type="ECO:0000256" key="1">
    <source>
        <dbReference type="SAM" id="MobiDB-lite"/>
    </source>
</evidence>
<evidence type="ECO:0000313" key="2">
    <source>
        <dbReference type="EMBL" id="RHZ67043.1"/>
    </source>
</evidence>
<evidence type="ECO:0000313" key="3">
    <source>
        <dbReference type="Proteomes" id="UP000266861"/>
    </source>
</evidence>
<dbReference type="AlphaFoldDB" id="A0A397I160"/>
<keyword evidence="3" id="KW-1185">Reference proteome</keyword>
<feature type="region of interest" description="Disordered" evidence="1">
    <location>
        <begin position="24"/>
        <end position="95"/>
    </location>
</feature>
<protein>
    <submittedName>
        <fullName evidence="2">Uncharacterized protein</fullName>
    </submittedName>
</protein>
<comment type="caution">
    <text evidence="2">The sequence shown here is derived from an EMBL/GenBank/DDBJ whole genome shotgun (WGS) entry which is preliminary data.</text>
</comment>
<accession>A0A397I160</accession>
<proteinExistence type="predicted"/>
<sequence length="95" mass="10010">MLNIFNIAKTIVLPLFYNIYISTSSNTSSGLNGHRSRAIPSSTTDNNNSNNNNNNNNNSNTVSSTNNRETTPSTTTGSTSHGRRSGSGSGSVLVS</sequence>